<dbReference type="Gene3D" id="3.40.390.10">
    <property type="entry name" value="Collagenase (Catalytic Domain)"/>
    <property type="match status" value="1"/>
</dbReference>
<protein>
    <submittedName>
        <fullName evidence="1">Minor capsid protein</fullName>
    </submittedName>
</protein>
<evidence type="ECO:0000313" key="1">
    <source>
        <dbReference type="EMBL" id="DAF94552.1"/>
    </source>
</evidence>
<dbReference type="EMBL" id="BK016094">
    <property type="protein sequence ID" value="DAF94552.1"/>
    <property type="molecule type" value="Genomic_DNA"/>
</dbReference>
<reference evidence="1" key="1">
    <citation type="journal article" date="2021" name="Proc. Natl. Acad. Sci. U.S.A.">
        <title>A Catalog of Tens of Thousands of Viruses from Human Metagenomes Reveals Hidden Associations with Chronic Diseases.</title>
        <authorList>
            <person name="Tisza M.J."/>
            <person name="Buck C.B."/>
        </authorList>
    </citation>
    <scope>NUCLEOTIDE SEQUENCE</scope>
    <source>
        <strain evidence="1">Ct3gT1</strain>
    </source>
</reference>
<proteinExistence type="predicted"/>
<dbReference type="InterPro" id="IPR024079">
    <property type="entry name" value="MetalloPept_cat_dom_sf"/>
</dbReference>
<dbReference type="GO" id="GO:0008237">
    <property type="term" value="F:metallopeptidase activity"/>
    <property type="evidence" value="ECO:0007669"/>
    <property type="project" value="InterPro"/>
</dbReference>
<sequence length="542" mass="64134">MDRQEILKLLSTHDLNEDEKEYLYMQLYFSEELNRQADEEILELHKEQKENRDSILNEIAKIMLSYPIIESIMSIGGSDKLKLKKQLNTLIQNKIQSELNSETLKTKELLKSTGKNKYDINNYINDIGMNVNWDIKPVEDKILNDIINKKVDDKTWDDRLWNNKNDLQKDLKTEIDNFLNGKTTVNEIEDKIKKKYNSNAYETKRIVQDNIARVQEGINEQWRQDHNVKWVLYMATLCHKTCGKCSQYDGKDYPANKKPIDLPQHPFCKCTYVNLLSKDWRPSQRLDNVIKEKVNWQTYEEWKEKYNVDTRDESDIIKKIGKSIKHKITDENPPLKLVELPEKHLENISKIINNSPDYVRNLILNKSEDIKFLNIKTKERAHYDTKKKGIRINLERDSIRKRGNYSGLFHEIGHNLDHALGRPSQNKAFKDMINQEVNDFIKNTKISYNLKDDSVYEFISNELKEKIEYHSTADIFEGVTKGKIVVGQSRRDGYWQKKYKVERETFAHFFEATVRNDEIKILMFKNIMPKSYDMFLKMIGKG</sequence>
<name>A0A8S5UJ92_9CAUD</name>
<accession>A0A8S5UJ92</accession>
<organism evidence="1">
    <name type="scientific">Siphoviridae sp. ct3gT1</name>
    <dbReference type="NCBI Taxonomy" id="2825323"/>
    <lineage>
        <taxon>Viruses</taxon>
        <taxon>Duplodnaviria</taxon>
        <taxon>Heunggongvirae</taxon>
        <taxon>Uroviricota</taxon>
        <taxon>Caudoviricetes</taxon>
    </lineage>
</organism>